<organism evidence="8 9">
    <name type="scientific">Polyangium fumosum</name>
    <dbReference type="NCBI Taxonomy" id="889272"/>
    <lineage>
        <taxon>Bacteria</taxon>
        <taxon>Pseudomonadati</taxon>
        <taxon>Myxococcota</taxon>
        <taxon>Polyangia</taxon>
        <taxon>Polyangiales</taxon>
        <taxon>Polyangiaceae</taxon>
        <taxon>Polyangium</taxon>
    </lineage>
</organism>
<dbReference type="SMART" id="SM00490">
    <property type="entry name" value="HELICc"/>
    <property type="match status" value="1"/>
</dbReference>
<keyword evidence="4" id="KW-0067">ATP-binding</keyword>
<dbReference type="PANTHER" id="PTHR45766">
    <property type="entry name" value="DNA ANNEALING HELICASE AND ENDONUCLEASE ZRANB3 FAMILY MEMBER"/>
    <property type="match status" value="1"/>
</dbReference>
<proteinExistence type="predicted"/>
<evidence type="ECO:0000313" key="9">
    <source>
        <dbReference type="Proteomes" id="UP000309215"/>
    </source>
</evidence>
<keyword evidence="3 8" id="KW-0347">Helicase</keyword>
<dbReference type="PROSITE" id="PS51194">
    <property type="entry name" value="HELICASE_CTER"/>
    <property type="match status" value="1"/>
</dbReference>
<evidence type="ECO:0000259" key="6">
    <source>
        <dbReference type="PROSITE" id="PS51192"/>
    </source>
</evidence>
<reference evidence="8 9" key="1">
    <citation type="submission" date="2019-04" db="EMBL/GenBank/DDBJ databases">
        <authorList>
            <person name="Li Y."/>
            <person name="Wang J."/>
        </authorList>
    </citation>
    <scope>NUCLEOTIDE SEQUENCE [LARGE SCALE GENOMIC DNA]</scope>
    <source>
        <strain evidence="8 9">DSM 14668</strain>
    </source>
</reference>
<accession>A0A4U1J7T4</accession>
<dbReference type="InterPro" id="IPR014001">
    <property type="entry name" value="Helicase_ATP-bd"/>
</dbReference>
<dbReference type="Gene3D" id="3.40.50.10810">
    <property type="entry name" value="Tandem AAA-ATPase domain"/>
    <property type="match status" value="1"/>
</dbReference>
<dbReference type="PANTHER" id="PTHR45766:SF6">
    <property type="entry name" value="SWI_SNF-RELATED MATRIX-ASSOCIATED ACTIN-DEPENDENT REGULATOR OF CHROMATIN SUBFAMILY A-LIKE PROTEIN 1"/>
    <property type="match status" value="1"/>
</dbReference>
<dbReference type="InterPro" id="IPR027417">
    <property type="entry name" value="P-loop_NTPase"/>
</dbReference>
<evidence type="ECO:0000256" key="1">
    <source>
        <dbReference type="ARBA" id="ARBA00022741"/>
    </source>
</evidence>
<dbReference type="Proteomes" id="UP000309215">
    <property type="component" value="Unassembled WGS sequence"/>
</dbReference>
<dbReference type="Gene3D" id="3.40.50.300">
    <property type="entry name" value="P-loop containing nucleotide triphosphate hydrolases"/>
    <property type="match status" value="1"/>
</dbReference>
<dbReference type="InterPro" id="IPR038718">
    <property type="entry name" value="SNF2-like_sf"/>
</dbReference>
<dbReference type="EMBL" id="SSMQ01000029">
    <property type="protein sequence ID" value="TKD03416.1"/>
    <property type="molecule type" value="Genomic_DNA"/>
</dbReference>
<dbReference type="OrthoDB" id="18878at2"/>
<evidence type="ECO:0000259" key="7">
    <source>
        <dbReference type="PROSITE" id="PS51194"/>
    </source>
</evidence>
<dbReference type="CDD" id="cd18793">
    <property type="entry name" value="SF2_C_SNF"/>
    <property type="match status" value="1"/>
</dbReference>
<evidence type="ECO:0000256" key="5">
    <source>
        <dbReference type="SAM" id="MobiDB-lite"/>
    </source>
</evidence>
<evidence type="ECO:0000256" key="4">
    <source>
        <dbReference type="ARBA" id="ARBA00022840"/>
    </source>
</evidence>
<dbReference type="Pfam" id="PF00176">
    <property type="entry name" value="SNF2-rel_dom"/>
    <property type="match status" value="1"/>
</dbReference>
<dbReference type="InterPro" id="IPR000330">
    <property type="entry name" value="SNF2_N"/>
</dbReference>
<evidence type="ECO:0000256" key="2">
    <source>
        <dbReference type="ARBA" id="ARBA00022801"/>
    </source>
</evidence>
<dbReference type="InterPro" id="IPR049730">
    <property type="entry name" value="SNF2/RAD54-like_C"/>
</dbReference>
<sequence length="959" mass="104944">MGRAHVVAREASREAGVSTTATTPPPSNARWSPGSLVRARGREWIVLSGSDAEVLRVRPVAGSEEDQTSIHLALEATPVADASFPKPEPTQKAGHDAALLLRDALVLSLRRGAGPFRSFGQIAIEPRAYQLVPLLMALKLDPVRLLIADDVGVGKTIEAALIARELLDRGDVERFAVLCPPHLVDQWVTELEGRFHLRPVAVTAASAARLERNLPPSESIFTTHSHTVVSLDYIKGERRRAEFLRACPELVIVDEAHTCASTGQGRHQRYELLKGLVSEKARHLVMLTATPHSGDEDAYFRLLGLLHPDFAALSDAAGDEHKKLRDRLAAHFVQRRRPDIAEWKEGNLFPRRETKELTYKLTGTWERFFDAVLDYCASVVAAAGEDTKKQRLNFWGTLALMRCVASSPAAAVQALRTRAGLEEEVAEDDIEARVFDGAADALPDDDVEPPAASEEKALAALITQAEELTGQAGDPKLKILTDHVVELVKEGFNPVVFCRYIATAHYLGQHLATKIKDVAVGVVTGELTSDERKEKVELLGDAERRVLVATDCLSEGVNLQDHFDAVVHYDLSWNPTRHEQREGRVDRFGQKSGVVRATLIYGANNPVDGAVLEVILKKADKIREELGVPVPLPDDGHTLSQALMKAVLLRNREREGKRQQAFAFVEMDEAKAIETRWLDAAEKAKKNRTVFAQRRLKPEDVLPEWKKSLAVLGGKEDVQRFTGRALARLGGALEPVGSSGRRGFKTPLTALPEDVRERLDVEGLVGSLLIDFEYPPAPRCRPVQRSHPLVSVLAETLLERTLGNVAGADVNDPGVLGRVGCWVAEVVTSRTLVALVRLRHQLTSQRGPQATTLLVEEATAIAWTGGPSSLEGPDALALLSPVPASDPPAHVRERAVTQALGQLDTRMSELDAFAERRAQALLADHRRVREAADALGRYSVKALLPADVIGLFVLLPKVD</sequence>
<dbReference type="SMART" id="SM00487">
    <property type="entry name" value="DEXDc"/>
    <property type="match status" value="1"/>
</dbReference>
<evidence type="ECO:0000256" key="3">
    <source>
        <dbReference type="ARBA" id="ARBA00022806"/>
    </source>
</evidence>
<protein>
    <submittedName>
        <fullName evidence="8">DEAD/DEAH box helicase</fullName>
    </submittedName>
</protein>
<dbReference type="CDD" id="cd18011">
    <property type="entry name" value="DEXDc_RapA"/>
    <property type="match status" value="1"/>
</dbReference>
<dbReference type="AlphaFoldDB" id="A0A4U1J7T4"/>
<name>A0A4U1J7T4_9BACT</name>
<feature type="region of interest" description="Disordered" evidence="5">
    <location>
        <begin position="1"/>
        <end position="34"/>
    </location>
</feature>
<evidence type="ECO:0000313" key="8">
    <source>
        <dbReference type="EMBL" id="TKD03416.1"/>
    </source>
</evidence>
<dbReference type="GO" id="GO:0004386">
    <property type="term" value="F:helicase activity"/>
    <property type="evidence" value="ECO:0007669"/>
    <property type="project" value="UniProtKB-KW"/>
</dbReference>
<keyword evidence="2" id="KW-0378">Hydrolase</keyword>
<dbReference type="SUPFAM" id="SSF52540">
    <property type="entry name" value="P-loop containing nucleoside triphosphate hydrolases"/>
    <property type="match status" value="1"/>
</dbReference>
<dbReference type="Pfam" id="PF00271">
    <property type="entry name" value="Helicase_C"/>
    <property type="match status" value="1"/>
</dbReference>
<dbReference type="InterPro" id="IPR057342">
    <property type="entry name" value="DEXDc_RapA"/>
</dbReference>
<dbReference type="GO" id="GO:0016787">
    <property type="term" value="F:hydrolase activity"/>
    <property type="evidence" value="ECO:0007669"/>
    <property type="project" value="UniProtKB-KW"/>
</dbReference>
<feature type="domain" description="Helicase ATP-binding" evidence="6">
    <location>
        <begin position="136"/>
        <end position="309"/>
    </location>
</feature>
<dbReference type="GO" id="GO:0005524">
    <property type="term" value="F:ATP binding"/>
    <property type="evidence" value="ECO:0007669"/>
    <property type="project" value="UniProtKB-KW"/>
</dbReference>
<comment type="caution">
    <text evidence="8">The sequence shown here is derived from an EMBL/GenBank/DDBJ whole genome shotgun (WGS) entry which is preliminary data.</text>
</comment>
<keyword evidence="1" id="KW-0547">Nucleotide-binding</keyword>
<gene>
    <name evidence="8" type="ORF">E8A74_25985</name>
</gene>
<keyword evidence="9" id="KW-1185">Reference proteome</keyword>
<dbReference type="PROSITE" id="PS51192">
    <property type="entry name" value="HELICASE_ATP_BIND_1"/>
    <property type="match status" value="1"/>
</dbReference>
<feature type="domain" description="Helicase C-terminal" evidence="7">
    <location>
        <begin position="479"/>
        <end position="638"/>
    </location>
</feature>
<dbReference type="InterPro" id="IPR001650">
    <property type="entry name" value="Helicase_C-like"/>
</dbReference>